<evidence type="ECO:0000256" key="1">
    <source>
        <dbReference type="ARBA" id="ARBA00006484"/>
    </source>
</evidence>
<protein>
    <submittedName>
        <fullName evidence="3">3-oxoacyl-acp reductase</fullName>
        <ecNumber evidence="3">1.1.1.100</ecNumber>
    </submittedName>
</protein>
<dbReference type="EC" id="1.1.1.100" evidence="3"/>
<name>A0A0W8FFG0_9ZZZZ</name>
<dbReference type="EMBL" id="LNQE01001271">
    <property type="protein sequence ID" value="KUG19624.1"/>
    <property type="molecule type" value="Genomic_DNA"/>
</dbReference>
<dbReference type="InterPro" id="IPR002347">
    <property type="entry name" value="SDR_fam"/>
</dbReference>
<dbReference type="PRINTS" id="PR00080">
    <property type="entry name" value="SDRFAMILY"/>
</dbReference>
<dbReference type="Gene3D" id="3.40.50.720">
    <property type="entry name" value="NAD(P)-binding Rossmann-like Domain"/>
    <property type="match status" value="1"/>
</dbReference>
<dbReference type="GO" id="GO:0004316">
    <property type="term" value="F:3-oxoacyl-[acyl-carrier-protein] reductase (NADPH) activity"/>
    <property type="evidence" value="ECO:0007669"/>
    <property type="project" value="UniProtKB-EC"/>
</dbReference>
<comment type="caution">
    <text evidence="3">The sequence shown here is derived from an EMBL/GenBank/DDBJ whole genome shotgun (WGS) entry which is preliminary data.</text>
</comment>
<comment type="similarity">
    <text evidence="1">Belongs to the short-chain dehydrogenases/reductases (SDR) family.</text>
</comment>
<dbReference type="SUPFAM" id="SSF51735">
    <property type="entry name" value="NAD(P)-binding Rossmann-fold domains"/>
    <property type="match status" value="1"/>
</dbReference>
<evidence type="ECO:0000313" key="3">
    <source>
        <dbReference type="EMBL" id="KUG19624.1"/>
    </source>
</evidence>
<dbReference type="AlphaFoldDB" id="A0A0W8FFG0"/>
<dbReference type="InterPro" id="IPR020904">
    <property type="entry name" value="Sc_DH/Rdtase_CS"/>
</dbReference>
<sequence length="263" mass="27343">MENLNERTEVMTMRLENKAAIITGASSGMGAAIAQLFAKEGASVVAIARRKERLQNLIDRINADGGKAVAVAGDVTIEADVRNAVKTAVQQFGRLDIVVNNAGLLDRFVPVAELDDDLWNAVLDVNLTGPMRMFRAAIPEMEKTGGGSFVTIASVGGLHGCRAGPAYTASKHGVIGLAKNVAYMYTGKGIRSNIIAPGGVKTEIGAGQQANEAGAAICMTGMCVNPRMGEADEIASVALFLASDEASFVNGAIVVADAGWTAY</sequence>
<dbReference type="PANTHER" id="PTHR24321:SF8">
    <property type="entry name" value="ESTRADIOL 17-BETA-DEHYDROGENASE 8-RELATED"/>
    <property type="match status" value="1"/>
</dbReference>
<accession>A0A0W8FFG0</accession>
<proteinExistence type="inferred from homology"/>
<dbReference type="PANTHER" id="PTHR24321">
    <property type="entry name" value="DEHYDROGENASES, SHORT CHAIN"/>
    <property type="match status" value="1"/>
</dbReference>
<dbReference type="CDD" id="cd05233">
    <property type="entry name" value="SDR_c"/>
    <property type="match status" value="1"/>
</dbReference>
<reference evidence="3" key="1">
    <citation type="journal article" date="2015" name="Proc. Natl. Acad. Sci. U.S.A.">
        <title>Networks of energetic and metabolic interactions define dynamics in microbial communities.</title>
        <authorList>
            <person name="Embree M."/>
            <person name="Liu J.K."/>
            <person name="Al-Bassam M.M."/>
            <person name="Zengler K."/>
        </authorList>
    </citation>
    <scope>NUCLEOTIDE SEQUENCE</scope>
</reference>
<dbReference type="PROSITE" id="PS00061">
    <property type="entry name" value="ADH_SHORT"/>
    <property type="match status" value="1"/>
</dbReference>
<dbReference type="FunFam" id="3.40.50.720:FF:000084">
    <property type="entry name" value="Short-chain dehydrogenase reductase"/>
    <property type="match status" value="1"/>
</dbReference>
<evidence type="ECO:0000256" key="2">
    <source>
        <dbReference type="ARBA" id="ARBA00023002"/>
    </source>
</evidence>
<gene>
    <name evidence="3" type="ORF">ASZ90_010648</name>
</gene>
<keyword evidence="2 3" id="KW-0560">Oxidoreductase</keyword>
<dbReference type="InterPro" id="IPR036291">
    <property type="entry name" value="NAD(P)-bd_dom_sf"/>
</dbReference>
<dbReference type="PRINTS" id="PR00081">
    <property type="entry name" value="GDHRDH"/>
</dbReference>
<dbReference type="Pfam" id="PF13561">
    <property type="entry name" value="adh_short_C2"/>
    <property type="match status" value="1"/>
</dbReference>
<organism evidence="3">
    <name type="scientific">hydrocarbon metagenome</name>
    <dbReference type="NCBI Taxonomy" id="938273"/>
    <lineage>
        <taxon>unclassified sequences</taxon>
        <taxon>metagenomes</taxon>
        <taxon>ecological metagenomes</taxon>
    </lineage>
</organism>